<protein>
    <recommendedName>
        <fullName evidence="3">histidine kinase</fullName>
        <ecNumber evidence="3">2.7.13.3</ecNumber>
    </recommendedName>
</protein>
<keyword evidence="17" id="KW-1185">Reference proteome</keyword>
<evidence type="ECO:0000256" key="9">
    <source>
        <dbReference type="ARBA" id="ARBA00022777"/>
    </source>
</evidence>
<dbReference type="PANTHER" id="PTHR45453">
    <property type="entry name" value="PHOSPHATE REGULON SENSOR PROTEIN PHOR"/>
    <property type="match status" value="1"/>
</dbReference>
<dbReference type="GO" id="GO:0016301">
    <property type="term" value="F:kinase activity"/>
    <property type="evidence" value="ECO:0007669"/>
    <property type="project" value="UniProtKB-KW"/>
</dbReference>
<evidence type="ECO:0000256" key="8">
    <source>
        <dbReference type="ARBA" id="ARBA00022741"/>
    </source>
</evidence>
<dbReference type="PRINTS" id="PR00344">
    <property type="entry name" value="BCTRLSENSOR"/>
</dbReference>
<keyword evidence="5" id="KW-0597">Phosphoprotein</keyword>
<keyword evidence="11 14" id="KW-1133">Transmembrane helix</keyword>
<dbReference type="Pfam" id="PF02518">
    <property type="entry name" value="HATPase_c"/>
    <property type="match status" value="1"/>
</dbReference>
<feature type="transmembrane region" description="Helical" evidence="14">
    <location>
        <begin position="35"/>
        <end position="57"/>
    </location>
</feature>
<feature type="transmembrane region" description="Helical" evidence="14">
    <location>
        <begin position="12"/>
        <end position="29"/>
    </location>
</feature>
<name>A0ABX3H4S7_PAEBO</name>
<evidence type="ECO:0000256" key="11">
    <source>
        <dbReference type="ARBA" id="ARBA00022989"/>
    </source>
</evidence>
<dbReference type="InterPro" id="IPR003594">
    <property type="entry name" value="HATPase_dom"/>
</dbReference>
<dbReference type="InterPro" id="IPR004358">
    <property type="entry name" value="Sig_transdc_His_kin-like_C"/>
</dbReference>
<dbReference type="SMART" id="SM00387">
    <property type="entry name" value="HATPase_c"/>
    <property type="match status" value="1"/>
</dbReference>
<keyword evidence="13 14" id="KW-0472">Membrane</keyword>
<evidence type="ECO:0000256" key="10">
    <source>
        <dbReference type="ARBA" id="ARBA00022840"/>
    </source>
</evidence>
<evidence type="ECO:0000256" key="3">
    <source>
        <dbReference type="ARBA" id="ARBA00012438"/>
    </source>
</evidence>
<evidence type="ECO:0000256" key="12">
    <source>
        <dbReference type="ARBA" id="ARBA00023012"/>
    </source>
</evidence>
<dbReference type="Gene3D" id="3.30.565.10">
    <property type="entry name" value="Histidine kinase-like ATPase, C-terminal domain"/>
    <property type="match status" value="1"/>
</dbReference>
<dbReference type="SUPFAM" id="SSF55874">
    <property type="entry name" value="ATPase domain of HSP90 chaperone/DNA topoisomerase II/histidine kinase"/>
    <property type="match status" value="1"/>
</dbReference>
<dbReference type="EC" id="2.7.13.3" evidence="3"/>
<accession>A0ABX3H4S7</accession>
<comment type="caution">
    <text evidence="16">The sequence shown here is derived from an EMBL/GenBank/DDBJ whole genome shotgun (WGS) entry which is preliminary data.</text>
</comment>
<organism evidence="16 17">
    <name type="scientific">Paenibacillus borealis</name>
    <dbReference type="NCBI Taxonomy" id="160799"/>
    <lineage>
        <taxon>Bacteria</taxon>
        <taxon>Bacillati</taxon>
        <taxon>Bacillota</taxon>
        <taxon>Bacilli</taxon>
        <taxon>Bacillales</taxon>
        <taxon>Paenibacillaceae</taxon>
        <taxon>Paenibacillus</taxon>
    </lineage>
</organism>
<keyword evidence="9 16" id="KW-0418">Kinase</keyword>
<dbReference type="InterPro" id="IPR005467">
    <property type="entry name" value="His_kinase_dom"/>
</dbReference>
<evidence type="ECO:0000256" key="2">
    <source>
        <dbReference type="ARBA" id="ARBA00004651"/>
    </source>
</evidence>
<gene>
    <name evidence="16" type="ORF">BSK56_19835</name>
</gene>
<evidence type="ECO:0000256" key="4">
    <source>
        <dbReference type="ARBA" id="ARBA00022475"/>
    </source>
</evidence>
<comment type="subcellular location">
    <subcellularLocation>
        <location evidence="2">Cell membrane</location>
        <topology evidence="2">Multi-pass membrane protein</topology>
    </subcellularLocation>
</comment>
<dbReference type="CDD" id="cd00082">
    <property type="entry name" value="HisKA"/>
    <property type="match status" value="1"/>
</dbReference>
<dbReference type="InterPro" id="IPR050351">
    <property type="entry name" value="BphY/WalK/GraS-like"/>
</dbReference>
<evidence type="ECO:0000313" key="17">
    <source>
        <dbReference type="Proteomes" id="UP000187412"/>
    </source>
</evidence>
<dbReference type="InterPro" id="IPR036890">
    <property type="entry name" value="HATPase_C_sf"/>
</dbReference>
<evidence type="ECO:0000256" key="7">
    <source>
        <dbReference type="ARBA" id="ARBA00022692"/>
    </source>
</evidence>
<evidence type="ECO:0000256" key="1">
    <source>
        <dbReference type="ARBA" id="ARBA00000085"/>
    </source>
</evidence>
<evidence type="ECO:0000259" key="15">
    <source>
        <dbReference type="PROSITE" id="PS50109"/>
    </source>
</evidence>
<dbReference type="PANTHER" id="PTHR45453:SF2">
    <property type="entry name" value="HISTIDINE KINASE"/>
    <property type="match status" value="1"/>
</dbReference>
<keyword evidence="7 14" id="KW-0812">Transmembrane</keyword>
<comment type="catalytic activity">
    <reaction evidence="1">
        <text>ATP + protein L-histidine = ADP + protein N-phospho-L-histidine.</text>
        <dbReference type="EC" id="2.7.13.3"/>
    </reaction>
</comment>
<evidence type="ECO:0000256" key="5">
    <source>
        <dbReference type="ARBA" id="ARBA00022553"/>
    </source>
</evidence>
<dbReference type="RefSeq" id="WP_076112437.1">
    <property type="nucleotide sequence ID" value="NZ_MPTB01000026.1"/>
</dbReference>
<feature type="domain" description="Histidine kinase" evidence="15">
    <location>
        <begin position="121"/>
        <end position="326"/>
    </location>
</feature>
<evidence type="ECO:0000256" key="14">
    <source>
        <dbReference type="SAM" id="Phobius"/>
    </source>
</evidence>
<keyword evidence="12" id="KW-0902">Two-component regulatory system</keyword>
<proteinExistence type="predicted"/>
<dbReference type="Proteomes" id="UP000187412">
    <property type="component" value="Unassembled WGS sequence"/>
</dbReference>
<keyword evidence="8" id="KW-0547">Nucleotide-binding</keyword>
<dbReference type="InterPro" id="IPR003661">
    <property type="entry name" value="HisK_dim/P_dom"/>
</dbReference>
<dbReference type="EMBL" id="MPTB01000026">
    <property type="protein sequence ID" value="OMD45373.1"/>
    <property type="molecule type" value="Genomic_DNA"/>
</dbReference>
<keyword evidence="4" id="KW-1003">Cell membrane</keyword>
<evidence type="ECO:0000313" key="16">
    <source>
        <dbReference type="EMBL" id="OMD45373.1"/>
    </source>
</evidence>
<sequence length="334" mass="38573">MIWKYLKEKRSWLLLLVVLQLLLLLVVYLDASIPLMPMLYIILLNLLVCTAFVFLRYPKETRFYRNMEAWDQTYDLGVLGEAESPFEKVVQEAVITQTECYRQETSVNFQLLESEKDDLLSWIHEVKTPLTAMQLMIERLPDETLQKQLMYEWLRVHHLLDQQLHQKRIPFMRNDLFIEKVKLEPVLNKEIRALKSWCIPKGIGFDVSLTAEEVLTDGKWLGFMLRQLLTNAVKYSEASDILILSSERDGHVVLTVEDFGRGINPKDLPRIFDKGFTSTSGRQEGAATGMGLYLTKQVAEPLGINIQVNSALGQGTVFTLIFPRENEFVKIEGM</sequence>
<dbReference type="PROSITE" id="PS50109">
    <property type="entry name" value="HIS_KIN"/>
    <property type="match status" value="1"/>
</dbReference>
<keyword evidence="10" id="KW-0067">ATP-binding</keyword>
<evidence type="ECO:0000256" key="6">
    <source>
        <dbReference type="ARBA" id="ARBA00022679"/>
    </source>
</evidence>
<keyword evidence="6" id="KW-0808">Transferase</keyword>
<reference evidence="16 17" key="1">
    <citation type="submission" date="2016-10" db="EMBL/GenBank/DDBJ databases">
        <title>Paenibacillus species isolates.</title>
        <authorList>
            <person name="Beno S.M."/>
        </authorList>
    </citation>
    <scope>NUCLEOTIDE SEQUENCE [LARGE SCALE GENOMIC DNA]</scope>
    <source>
        <strain evidence="16 17">FSL H7-0744</strain>
    </source>
</reference>
<evidence type="ECO:0000256" key="13">
    <source>
        <dbReference type="ARBA" id="ARBA00023136"/>
    </source>
</evidence>